<comment type="caution">
    <text evidence="1">The sequence shown here is derived from an EMBL/GenBank/DDBJ whole genome shotgun (WGS) entry which is preliminary data.</text>
</comment>
<dbReference type="RefSeq" id="WP_106207896.1">
    <property type="nucleotide sequence ID" value="NZ_PVTD01000014.1"/>
</dbReference>
<evidence type="ECO:0000313" key="1">
    <source>
        <dbReference type="EMBL" id="PRY20242.1"/>
    </source>
</evidence>
<name>A0A2T0RGI5_9RHOB</name>
<dbReference type="PANTHER" id="PTHR40743">
    <property type="entry name" value="NUCLEOTIDE-DIPHOSPHO-SUGAR TRANSFERASE CONTAINING PROTEIN"/>
    <property type="match status" value="1"/>
</dbReference>
<dbReference type="AlphaFoldDB" id="A0A2T0RGI5"/>
<dbReference type="Gene3D" id="3.40.50.11350">
    <property type="match status" value="1"/>
</dbReference>
<evidence type="ECO:0000313" key="2">
    <source>
        <dbReference type="Proteomes" id="UP000239480"/>
    </source>
</evidence>
<reference evidence="1 2" key="1">
    <citation type="submission" date="2018-03" db="EMBL/GenBank/DDBJ databases">
        <title>Genomic Encyclopedia of Archaeal and Bacterial Type Strains, Phase II (KMG-II): from individual species to whole genera.</title>
        <authorList>
            <person name="Goeker M."/>
        </authorList>
    </citation>
    <scope>NUCLEOTIDE SEQUENCE [LARGE SCALE GENOMIC DNA]</scope>
    <source>
        <strain evidence="1 2">DSM 29328</strain>
    </source>
</reference>
<dbReference type="Gene3D" id="3.40.50.11340">
    <property type="match status" value="1"/>
</dbReference>
<protein>
    <submittedName>
        <fullName evidence="1">Uncharacterized protein</fullName>
    </submittedName>
</protein>
<gene>
    <name evidence="1" type="ORF">CLV78_11427</name>
</gene>
<proteinExistence type="predicted"/>
<organism evidence="1 2">
    <name type="scientific">Aliiruegeria haliotis</name>
    <dbReference type="NCBI Taxonomy" id="1280846"/>
    <lineage>
        <taxon>Bacteria</taxon>
        <taxon>Pseudomonadati</taxon>
        <taxon>Pseudomonadota</taxon>
        <taxon>Alphaproteobacteria</taxon>
        <taxon>Rhodobacterales</taxon>
        <taxon>Roseobacteraceae</taxon>
        <taxon>Aliiruegeria</taxon>
    </lineage>
</organism>
<sequence length="296" mass="33228">MPNDPTHLTGQPFLFIDAQHGLCNRLRAMASAASIAEATGRELVVIWRPDHHCDCLIHDLLDYRGLVVSEDKPADVFREGAWRVYNYMEIEPGAAFQAPILADDDAEPGGDVYIRSAYTLNSPYQDFSVEDRFLDDLVAAEPVMELVNRVRHPSSVAAHIRTATGPAFDHLSFEAPGNWPPERHQELVECRQKSDAERFVQRLDTLVAEGQADSIFLAADLPSTYQRFYQHFGDRVTSLRRTDFDRSTVQLQYAMADLLLLTSADRFLGSYGSSFTDVAQRLALPGRAFEKCGVDF</sequence>
<accession>A0A2T0RGI5</accession>
<dbReference type="EMBL" id="PVTD01000014">
    <property type="protein sequence ID" value="PRY20242.1"/>
    <property type="molecule type" value="Genomic_DNA"/>
</dbReference>
<dbReference type="Proteomes" id="UP000239480">
    <property type="component" value="Unassembled WGS sequence"/>
</dbReference>
<dbReference type="OrthoDB" id="7819757at2"/>
<keyword evidence="2" id="KW-1185">Reference proteome</keyword>
<dbReference type="PANTHER" id="PTHR40743:SF1">
    <property type="entry name" value="POSSIBLE GLYCOSYLTRANSFERASE"/>
    <property type="match status" value="1"/>
</dbReference>